<evidence type="ECO:0000313" key="1">
    <source>
        <dbReference type="EMBL" id="OMJ87696.1"/>
    </source>
</evidence>
<protein>
    <submittedName>
        <fullName evidence="1">Uncharacterized protein</fullName>
    </submittedName>
</protein>
<proteinExistence type="predicted"/>
<keyword evidence="2" id="KW-1185">Reference proteome</keyword>
<dbReference type="AlphaFoldDB" id="A0A1R2CFH5"/>
<organism evidence="1 2">
    <name type="scientific">Stentor coeruleus</name>
    <dbReference type="NCBI Taxonomy" id="5963"/>
    <lineage>
        <taxon>Eukaryota</taxon>
        <taxon>Sar</taxon>
        <taxon>Alveolata</taxon>
        <taxon>Ciliophora</taxon>
        <taxon>Postciliodesmatophora</taxon>
        <taxon>Heterotrichea</taxon>
        <taxon>Heterotrichida</taxon>
        <taxon>Stentoridae</taxon>
        <taxon>Stentor</taxon>
    </lineage>
</organism>
<gene>
    <name evidence="1" type="ORF">SteCoe_10540</name>
</gene>
<name>A0A1R2CFH5_9CILI</name>
<dbReference type="Proteomes" id="UP000187209">
    <property type="component" value="Unassembled WGS sequence"/>
</dbReference>
<comment type="caution">
    <text evidence="1">The sequence shown here is derived from an EMBL/GenBank/DDBJ whole genome shotgun (WGS) entry which is preliminary data.</text>
</comment>
<reference evidence="1 2" key="1">
    <citation type="submission" date="2016-11" db="EMBL/GenBank/DDBJ databases">
        <title>The macronuclear genome of Stentor coeruleus: a giant cell with tiny introns.</title>
        <authorList>
            <person name="Slabodnick M."/>
            <person name="Ruby J.G."/>
            <person name="Reiff S.B."/>
            <person name="Swart E.C."/>
            <person name="Gosai S."/>
            <person name="Prabakaran S."/>
            <person name="Witkowska E."/>
            <person name="Larue G.E."/>
            <person name="Fisher S."/>
            <person name="Freeman R.M."/>
            <person name="Gunawardena J."/>
            <person name="Chu W."/>
            <person name="Stover N.A."/>
            <person name="Gregory B.D."/>
            <person name="Nowacki M."/>
            <person name="Derisi J."/>
            <person name="Roy S.W."/>
            <person name="Marshall W.F."/>
            <person name="Sood P."/>
        </authorList>
    </citation>
    <scope>NUCLEOTIDE SEQUENCE [LARGE SCALE GENOMIC DNA]</scope>
    <source>
        <strain evidence="1">WM001</strain>
    </source>
</reference>
<evidence type="ECO:0000313" key="2">
    <source>
        <dbReference type="Proteomes" id="UP000187209"/>
    </source>
</evidence>
<accession>A0A1R2CFH5</accession>
<sequence>MTLLSTDKKIYLLRISKGQKYEIPFDVAAKKLINEFSEIIIKFNQKDDQRIEQHCLDLIESLTRIVHNLQVNPSVIISDFKGMFNNMLNEIQGVISEELVNKVRKLKTQYAMKEVSGLLIKTTFEERLNHFIEHLMTIDELNEANLVKSFKDYFSSHYETPIDVAQELHLVYLSIQEKKEYIIKEYKKTHFSQFFISLFKSCDYNGTLLEISNIPLLTHKLTENFTPKYAKILSSNFIQGETKILQILRCGENLLISIAVSGNFRGQQSFSVLLYSILEQNIFIDSDDKMILLYVFRNTNDVCICLGSSDQKIIAFDNVNKKKWIFQIWEKMLIPDNDIIEIRDDVIISGAYVEENETLFYVSKSNQLKVFKGNGRNPEIVNNYMKIIYLMDLKLVVGFMNNETLFLNPEMKIVERFNNLNSDFAVIHDSSNVVFYHHYQDSIRFFVHTLSNEKINLLKAFRSNWVIFKSRKNIPNGQLNIFKALLEKQLQEIKFDPTAPSQEPSKISLIPLDCKFMCSHPGRCGTQIKKYCKISIDQGLTSHKDDIHKCEEEVHLCLECCPICGAYCSLEFEHDGAHISENHNSKHGGKKCDQVCSDKLNHAHRVKCLGGNACLEKQKRITSKHYKEGSNPSISYDYVNCDTYWGLKKWKV</sequence>
<dbReference type="EMBL" id="MPUH01000170">
    <property type="protein sequence ID" value="OMJ87696.1"/>
    <property type="molecule type" value="Genomic_DNA"/>
</dbReference>